<dbReference type="Proteomes" id="UP001139207">
    <property type="component" value="Unassembled WGS sequence"/>
</dbReference>
<dbReference type="PANTHER" id="PTHR43884:SF12">
    <property type="entry name" value="ISOVALERYL-COA DEHYDROGENASE, MITOCHONDRIAL-RELATED"/>
    <property type="match status" value="1"/>
</dbReference>
<name>A0A9X1WK72_9CORY</name>
<comment type="catalytic activity">
    <reaction evidence="6">
        <text>a 2,3-saturated acyl-CoA + A = a 2,3-dehydroacyl-CoA + AH2</text>
        <dbReference type="Rhea" id="RHEA:48608"/>
        <dbReference type="ChEBI" id="CHEBI:13193"/>
        <dbReference type="ChEBI" id="CHEBI:17499"/>
        <dbReference type="ChEBI" id="CHEBI:60015"/>
        <dbReference type="ChEBI" id="CHEBI:65111"/>
    </reaction>
</comment>
<reference evidence="11" key="1">
    <citation type="submission" date="2022-04" db="EMBL/GenBank/DDBJ databases">
        <title>Corynebacterium kalidii LD5P10.</title>
        <authorList>
            <person name="Sun J.Q."/>
        </authorList>
    </citation>
    <scope>NUCLEOTIDE SEQUENCE</scope>
    <source>
        <strain evidence="11">LD5P10</strain>
    </source>
</reference>
<comment type="cofactor">
    <cofactor evidence="1 7">
        <name>FAD</name>
        <dbReference type="ChEBI" id="CHEBI:57692"/>
    </cofactor>
</comment>
<dbReference type="Gene3D" id="1.20.140.10">
    <property type="entry name" value="Butyryl-CoA Dehydrogenase, subunit A, domain 3"/>
    <property type="match status" value="1"/>
</dbReference>
<feature type="region of interest" description="Disordered" evidence="8">
    <location>
        <begin position="52"/>
        <end position="77"/>
    </location>
</feature>
<evidence type="ECO:0000259" key="9">
    <source>
        <dbReference type="Pfam" id="PF00441"/>
    </source>
</evidence>
<dbReference type="InterPro" id="IPR046373">
    <property type="entry name" value="Acyl-CoA_Oxase/DH_mid-dom_sf"/>
</dbReference>
<dbReference type="Gene3D" id="2.40.110.10">
    <property type="entry name" value="Butyryl-CoA Dehydrogenase, subunit A, domain 2"/>
    <property type="match status" value="1"/>
</dbReference>
<organism evidence="11 12">
    <name type="scientific">Corynebacterium kalidii</name>
    <dbReference type="NCBI Taxonomy" id="2931982"/>
    <lineage>
        <taxon>Bacteria</taxon>
        <taxon>Bacillati</taxon>
        <taxon>Actinomycetota</taxon>
        <taxon>Actinomycetes</taxon>
        <taxon>Mycobacteriales</taxon>
        <taxon>Corynebacteriaceae</taxon>
        <taxon>Corynebacterium</taxon>
    </lineage>
</organism>
<keyword evidence="12" id="KW-1185">Reference proteome</keyword>
<evidence type="ECO:0000256" key="5">
    <source>
        <dbReference type="ARBA" id="ARBA00023002"/>
    </source>
</evidence>
<keyword evidence="5 7" id="KW-0560">Oxidoreductase</keyword>
<accession>A0A9X1WK72</accession>
<comment type="caution">
    <text evidence="11">The sequence shown here is derived from an EMBL/GenBank/DDBJ whole genome shotgun (WGS) entry which is preliminary data.</text>
</comment>
<feature type="domain" description="Acyl-CoA dehydrogenase/oxidase C-terminal" evidence="9">
    <location>
        <begin position="243"/>
        <end position="392"/>
    </location>
</feature>
<keyword evidence="4 7" id="KW-0274">FAD</keyword>
<dbReference type="Gene3D" id="1.10.540.10">
    <property type="entry name" value="Acyl-CoA dehydrogenase/oxidase, N-terminal domain"/>
    <property type="match status" value="1"/>
</dbReference>
<gene>
    <name evidence="11" type="ORF">MUN33_10095</name>
</gene>
<dbReference type="InterPro" id="IPR006091">
    <property type="entry name" value="Acyl-CoA_Oxase/DH_mid-dom"/>
</dbReference>
<feature type="compositionally biased region" description="Gly residues" evidence="8">
    <location>
        <begin position="54"/>
        <end position="65"/>
    </location>
</feature>
<dbReference type="InterPro" id="IPR009100">
    <property type="entry name" value="AcylCoA_DH/oxidase_NM_dom_sf"/>
</dbReference>
<dbReference type="InterPro" id="IPR037069">
    <property type="entry name" value="AcylCoA_DH/ox_N_sf"/>
</dbReference>
<dbReference type="SUPFAM" id="SSF47203">
    <property type="entry name" value="Acyl-CoA dehydrogenase C-terminal domain-like"/>
    <property type="match status" value="1"/>
</dbReference>
<dbReference type="AlphaFoldDB" id="A0A9X1WK72"/>
<evidence type="ECO:0000256" key="3">
    <source>
        <dbReference type="ARBA" id="ARBA00022630"/>
    </source>
</evidence>
<evidence type="ECO:0000256" key="2">
    <source>
        <dbReference type="ARBA" id="ARBA00009347"/>
    </source>
</evidence>
<comment type="similarity">
    <text evidence="2 7">Belongs to the acyl-CoA dehydrogenase family.</text>
</comment>
<evidence type="ECO:0000256" key="4">
    <source>
        <dbReference type="ARBA" id="ARBA00022827"/>
    </source>
</evidence>
<dbReference type="InterPro" id="IPR036250">
    <property type="entry name" value="AcylCo_DH-like_C"/>
</dbReference>
<proteinExistence type="inferred from homology"/>
<dbReference type="EMBL" id="JALIEA010000016">
    <property type="protein sequence ID" value="MCJ7859057.1"/>
    <property type="molecule type" value="Genomic_DNA"/>
</dbReference>
<feature type="domain" description="Acyl-CoA oxidase/dehydrogenase middle" evidence="10">
    <location>
        <begin position="131"/>
        <end position="226"/>
    </location>
</feature>
<evidence type="ECO:0000313" key="12">
    <source>
        <dbReference type="Proteomes" id="UP001139207"/>
    </source>
</evidence>
<dbReference type="PANTHER" id="PTHR43884">
    <property type="entry name" value="ACYL-COA DEHYDROGENASE"/>
    <property type="match status" value="1"/>
</dbReference>
<dbReference type="GO" id="GO:0050660">
    <property type="term" value="F:flavin adenine dinucleotide binding"/>
    <property type="evidence" value="ECO:0007669"/>
    <property type="project" value="InterPro"/>
</dbReference>
<protein>
    <submittedName>
        <fullName evidence="11">Acyl-CoA dehydrogenase family protein</fullName>
    </submittedName>
</protein>
<evidence type="ECO:0000256" key="8">
    <source>
        <dbReference type="SAM" id="MobiDB-lite"/>
    </source>
</evidence>
<evidence type="ECO:0000256" key="7">
    <source>
        <dbReference type="RuleBase" id="RU362125"/>
    </source>
</evidence>
<evidence type="ECO:0000256" key="6">
    <source>
        <dbReference type="ARBA" id="ARBA00052546"/>
    </source>
</evidence>
<dbReference type="InterPro" id="IPR009075">
    <property type="entry name" value="AcylCo_DH/oxidase_C"/>
</dbReference>
<evidence type="ECO:0000256" key="1">
    <source>
        <dbReference type="ARBA" id="ARBA00001974"/>
    </source>
</evidence>
<dbReference type="SUPFAM" id="SSF56645">
    <property type="entry name" value="Acyl-CoA dehydrogenase NM domain-like"/>
    <property type="match status" value="1"/>
</dbReference>
<dbReference type="RefSeq" id="WP_244804788.1">
    <property type="nucleotide sequence ID" value="NZ_JALIEA010000016.1"/>
</dbReference>
<dbReference type="GO" id="GO:0003995">
    <property type="term" value="F:acyl-CoA dehydrogenase activity"/>
    <property type="evidence" value="ECO:0007669"/>
    <property type="project" value="TreeGrafter"/>
</dbReference>
<evidence type="ECO:0000259" key="10">
    <source>
        <dbReference type="Pfam" id="PF02770"/>
    </source>
</evidence>
<keyword evidence="3 7" id="KW-0285">Flavoprotein</keyword>
<evidence type="ECO:0000313" key="11">
    <source>
        <dbReference type="EMBL" id="MCJ7859057.1"/>
    </source>
</evidence>
<sequence length="402" mass="43555">MINLELPKKLRGTINQAHQAAAEIFRPIARKYDLAEHERPIELDTMSSLVEGMSDGGGNVGGASGGRADSKKKSEGVRNGGNMTSLLNVIETCWGDVGLTLSIPYQGLGNSAIAAVATDEQLERFGKVWAAMAITEPQFGSDSAAVATTARLDGDEYVLNGEKIFVTAGDRCTHVVVWASVDKSAGRAAIKSFVVPRDTPGFELARLEHKLGIRASDTAHFILDNVRVPKENLLGSPEVDTKKGFGGVMATFDNTRPLVAGMAVGVARASLEKLRTILTKAGLEIDYDAPSWNQPAAVAEYIRLEADWEAAYLMTLRAAWMADNKQPNNKEASECKAKAGRMATELTLRAVELAGTYGYSERSLLEKWSRDSKILDIFEGTQQIQQLVVARRELELSSAQLK</sequence>
<dbReference type="Pfam" id="PF02770">
    <property type="entry name" value="Acyl-CoA_dh_M"/>
    <property type="match status" value="1"/>
</dbReference>
<dbReference type="Pfam" id="PF00441">
    <property type="entry name" value="Acyl-CoA_dh_1"/>
    <property type="match status" value="1"/>
</dbReference>
<dbReference type="FunFam" id="2.40.110.10:FF:000002">
    <property type="entry name" value="Acyl-CoA dehydrogenase fadE12"/>
    <property type="match status" value="1"/>
</dbReference>